<proteinExistence type="inferred from homology"/>
<dbReference type="Gene3D" id="2.30.30.30">
    <property type="match status" value="1"/>
</dbReference>
<dbReference type="PROSITE" id="PS01108">
    <property type="entry name" value="RIBOSOMAL_L24"/>
    <property type="match status" value="1"/>
</dbReference>
<reference evidence="5 6" key="2">
    <citation type="submission" date="2018-11" db="EMBL/GenBank/DDBJ databases">
        <authorList>
            <consortium name="Pathogen Informatics"/>
        </authorList>
    </citation>
    <scope>NUCLEOTIDE SEQUENCE [LARGE SCALE GENOMIC DNA]</scope>
</reference>
<dbReference type="GO" id="GO:0005840">
    <property type="term" value="C:ribosome"/>
    <property type="evidence" value="ECO:0007669"/>
    <property type="project" value="UniProtKB-KW"/>
</dbReference>
<dbReference type="WBParaSite" id="SBAD_0001310801-mRNA-1">
    <property type="protein sequence ID" value="SBAD_0001310801-mRNA-1"/>
    <property type="gene ID" value="SBAD_0001310801"/>
</dbReference>
<evidence type="ECO:0000256" key="1">
    <source>
        <dbReference type="ARBA" id="ARBA00010618"/>
    </source>
</evidence>
<dbReference type="GO" id="GO:0003723">
    <property type="term" value="F:RNA binding"/>
    <property type="evidence" value="ECO:0007669"/>
    <property type="project" value="InterPro"/>
</dbReference>
<feature type="domain" description="Large ribosomal subunit protein uL24 C-terminal" evidence="4">
    <location>
        <begin position="117"/>
        <end position="183"/>
    </location>
</feature>
<comment type="similarity">
    <text evidence="1">Belongs to the universal ribosomal protein uL24 family.</text>
</comment>
<evidence type="ECO:0000256" key="2">
    <source>
        <dbReference type="ARBA" id="ARBA00022980"/>
    </source>
</evidence>
<dbReference type="CDD" id="cd06089">
    <property type="entry name" value="KOW_RPL26"/>
    <property type="match status" value="1"/>
</dbReference>
<dbReference type="SUPFAM" id="SSF50104">
    <property type="entry name" value="Translation proteins SH3-like domain"/>
    <property type="match status" value="1"/>
</dbReference>
<keyword evidence="3" id="KW-0687">Ribonucleoprotein</keyword>
<dbReference type="GO" id="GO:1990904">
    <property type="term" value="C:ribonucleoprotein complex"/>
    <property type="evidence" value="ECO:0007669"/>
    <property type="project" value="UniProtKB-KW"/>
</dbReference>
<dbReference type="EMBL" id="UZAM01018522">
    <property type="protein sequence ID" value="VDP50990.1"/>
    <property type="molecule type" value="Genomic_DNA"/>
</dbReference>
<dbReference type="InterPro" id="IPR057264">
    <property type="entry name" value="Ribosomal_uL24_C"/>
</dbReference>
<name>A0A183JA00_9BILA</name>
<dbReference type="InterPro" id="IPR003256">
    <property type="entry name" value="Ribosomal_uL24"/>
</dbReference>
<evidence type="ECO:0000313" key="7">
    <source>
        <dbReference type="WBParaSite" id="SBAD_0001310801-mRNA-1"/>
    </source>
</evidence>
<dbReference type="Proteomes" id="UP000270296">
    <property type="component" value="Unassembled WGS sequence"/>
</dbReference>
<protein>
    <submittedName>
        <fullName evidence="7">KOW domain-containing protein</fullName>
    </submittedName>
</protein>
<accession>A0A183JA00</accession>
<evidence type="ECO:0000256" key="3">
    <source>
        <dbReference type="ARBA" id="ARBA00023274"/>
    </source>
</evidence>
<dbReference type="OrthoDB" id="262547at2759"/>
<keyword evidence="6" id="KW-1185">Reference proteome</keyword>
<dbReference type="AlphaFoldDB" id="A0A183JA00"/>
<gene>
    <name evidence="5" type="ORF">SBAD_LOCUS12698</name>
</gene>
<evidence type="ECO:0000313" key="5">
    <source>
        <dbReference type="EMBL" id="VDP50990.1"/>
    </source>
</evidence>
<dbReference type="GO" id="GO:0003735">
    <property type="term" value="F:structural constituent of ribosome"/>
    <property type="evidence" value="ECO:0007669"/>
    <property type="project" value="InterPro"/>
</dbReference>
<dbReference type="InterPro" id="IPR041988">
    <property type="entry name" value="Ribosomal_uL24_KOW"/>
</dbReference>
<reference evidence="7" key="1">
    <citation type="submission" date="2016-06" db="UniProtKB">
        <authorList>
            <consortium name="WormBaseParasite"/>
        </authorList>
    </citation>
    <scope>IDENTIFICATION</scope>
</reference>
<sequence length="224" mass="26511">METSERITEMDNFPKAYIEKVKKTVPKKVFGNLTFFHCLYSVVNFLISDREQKKAEYEKRLRRRFKIETPKVDVIPDDKWWIFRGDRVEILVGKDKGKQGLVNYVVRERNWCYVDGLNCKYETVGAAKELGFNGTLRKIERPLDVRTEVALVDPADLKPTQVEWKWDEKGERVRCSLRTGYVIPTPMKSEETFEYTTRETYVGKWLLFSSSHGRLNERLKHNDF</sequence>
<keyword evidence="2" id="KW-0689">Ribosomal protein</keyword>
<evidence type="ECO:0000313" key="6">
    <source>
        <dbReference type="Proteomes" id="UP000270296"/>
    </source>
</evidence>
<dbReference type="Pfam" id="PF17136">
    <property type="entry name" value="ribosomal_L24"/>
    <property type="match status" value="1"/>
</dbReference>
<dbReference type="InterPro" id="IPR008991">
    <property type="entry name" value="Translation_prot_SH3-like_sf"/>
</dbReference>
<evidence type="ECO:0000259" key="4">
    <source>
        <dbReference type="Pfam" id="PF17136"/>
    </source>
</evidence>
<organism evidence="7">
    <name type="scientific">Soboliphyme baturini</name>
    <dbReference type="NCBI Taxonomy" id="241478"/>
    <lineage>
        <taxon>Eukaryota</taxon>
        <taxon>Metazoa</taxon>
        <taxon>Ecdysozoa</taxon>
        <taxon>Nematoda</taxon>
        <taxon>Enoplea</taxon>
        <taxon>Dorylaimia</taxon>
        <taxon>Dioctophymatida</taxon>
        <taxon>Dioctophymatoidea</taxon>
        <taxon>Soboliphymatidae</taxon>
        <taxon>Soboliphyme</taxon>
    </lineage>
</organism>
<dbReference type="PANTHER" id="PTHR12903">
    <property type="entry name" value="MITOCHONDRIAL RIBOSOMAL PROTEIN L24"/>
    <property type="match status" value="1"/>
</dbReference>
<dbReference type="InterPro" id="IPR005825">
    <property type="entry name" value="Ribosomal_uL24_CS"/>
</dbReference>
<dbReference type="GO" id="GO:0006412">
    <property type="term" value="P:translation"/>
    <property type="evidence" value="ECO:0007669"/>
    <property type="project" value="InterPro"/>
</dbReference>
<dbReference type="InterPro" id="IPR014722">
    <property type="entry name" value="Rib_uL2_dom2"/>
</dbReference>